<gene>
    <name evidence="8" type="ORF">FIV42_10405</name>
</gene>
<sequence length="127" mass="14354">MKSKITAAVLAFFLGWLGAHKFYLNQPGMGVLYILFMWTGIPWLIAIVEGILYLTMDDFAFQAKYGDRNLQEPPPQQIAQNVTFTLPESHASPSASISEELTKLHDLHTAGLLTDDEFQSQKQRLLR</sequence>
<dbReference type="Pfam" id="PF05154">
    <property type="entry name" value="TM2"/>
    <property type="match status" value="1"/>
</dbReference>
<proteinExistence type="predicted"/>
<comment type="subcellular location">
    <subcellularLocation>
        <location evidence="1">Membrane</location>
        <topology evidence="1">Multi-pass membrane protein</topology>
    </subcellularLocation>
</comment>
<accession>A0A4Y6PS38</accession>
<keyword evidence="2 5" id="KW-0812">Transmembrane</keyword>
<accession>A0A5B8Y394</accession>
<organism evidence="8 9">
    <name type="scientific">Persicimonas caeni</name>
    <dbReference type="NCBI Taxonomy" id="2292766"/>
    <lineage>
        <taxon>Bacteria</taxon>
        <taxon>Deltaproteobacteria</taxon>
        <taxon>Bradymonadales</taxon>
        <taxon>Bradymonadaceae</taxon>
        <taxon>Persicimonas</taxon>
    </lineage>
</organism>
<evidence type="ECO:0000256" key="3">
    <source>
        <dbReference type="ARBA" id="ARBA00022989"/>
    </source>
</evidence>
<dbReference type="Pfam" id="PF09851">
    <property type="entry name" value="SHOCT"/>
    <property type="match status" value="1"/>
</dbReference>
<reference evidence="8 9" key="1">
    <citation type="submission" date="2019-06" db="EMBL/GenBank/DDBJ databases">
        <title>Persicimonas caeni gen. nov., sp. nov., a predatory bacterium isolated from solar saltern.</title>
        <authorList>
            <person name="Wang S."/>
        </authorList>
    </citation>
    <scope>NUCLEOTIDE SEQUENCE [LARGE SCALE GENOMIC DNA]</scope>
    <source>
        <strain evidence="8 9">YN101</strain>
    </source>
</reference>
<feature type="domain" description="SHOCT" evidence="7">
    <location>
        <begin position="99"/>
        <end position="126"/>
    </location>
</feature>
<feature type="domain" description="TM2" evidence="6">
    <location>
        <begin position="2"/>
        <end position="51"/>
    </location>
</feature>
<dbReference type="InterPro" id="IPR007829">
    <property type="entry name" value="TM2"/>
</dbReference>
<dbReference type="Proteomes" id="UP000315995">
    <property type="component" value="Chromosome"/>
</dbReference>
<name>A0A4Y6PS38_PERCE</name>
<keyword evidence="4 5" id="KW-0472">Membrane</keyword>
<keyword evidence="3 5" id="KW-1133">Transmembrane helix</keyword>
<evidence type="ECO:0000259" key="7">
    <source>
        <dbReference type="Pfam" id="PF09851"/>
    </source>
</evidence>
<evidence type="ECO:0000256" key="4">
    <source>
        <dbReference type="ARBA" id="ARBA00023136"/>
    </source>
</evidence>
<dbReference type="InterPro" id="IPR018649">
    <property type="entry name" value="SHOCT"/>
</dbReference>
<dbReference type="OrthoDB" id="9816361at2"/>
<feature type="transmembrane region" description="Helical" evidence="5">
    <location>
        <begin position="31"/>
        <end position="54"/>
    </location>
</feature>
<evidence type="ECO:0000256" key="2">
    <source>
        <dbReference type="ARBA" id="ARBA00022692"/>
    </source>
</evidence>
<dbReference type="AlphaFoldDB" id="A0A4Y6PS38"/>
<keyword evidence="9" id="KW-1185">Reference proteome</keyword>
<evidence type="ECO:0000259" key="6">
    <source>
        <dbReference type="Pfam" id="PF05154"/>
    </source>
</evidence>
<dbReference type="EMBL" id="CP041186">
    <property type="protein sequence ID" value="QDG51131.1"/>
    <property type="molecule type" value="Genomic_DNA"/>
</dbReference>
<evidence type="ECO:0000256" key="1">
    <source>
        <dbReference type="ARBA" id="ARBA00004141"/>
    </source>
</evidence>
<evidence type="ECO:0000313" key="8">
    <source>
        <dbReference type="EMBL" id="QDG51131.1"/>
    </source>
</evidence>
<evidence type="ECO:0000313" key="9">
    <source>
        <dbReference type="Proteomes" id="UP000315995"/>
    </source>
</evidence>
<dbReference type="GO" id="GO:0016020">
    <property type="term" value="C:membrane"/>
    <property type="evidence" value="ECO:0007669"/>
    <property type="project" value="UniProtKB-SubCell"/>
</dbReference>
<evidence type="ECO:0000256" key="5">
    <source>
        <dbReference type="SAM" id="Phobius"/>
    </source>
</evidence>
<protein>
    <submittedName>
        <fullName evidence="8">NINE protein</fullName>
    </submittedName>
</protein>
<dbReference type="RefSeq" id="WP_141197616.1">
    <property type="nucleotide sequence ID" value="NZ_CP041186.1"/>
</dbReference>